<dbReference type="PROSITE" id="PS52016">
    <property type="entry name" value="TONB_DEPENDENT_REC_3"/>
    <property type="match status" value="1"/>
</dbReference>
<dbReference type="EMBL" id="FRBL01000005">
    <property type="protein sequence ID" value="SHL81879.1"/>
    <property type="molecule type" value="Genomic_DNA"/>
</dbReference>
<proteinExistence type="inferred from homology"/>
<evidence type="ECO:0000256" key="3">
    <source>
        <dbReference type="ARBA" id="ARBA00022452"/>
    </source>
</evidence>
<dbReference type="InterPro" id="IPR008969">
    <property type="entry name" value="CarboxyPept-like_regulatory"/>
</dbReference>
<keyword evidence="5 9" id="KW-0798">TonB box</keyword>
<evidence type="ECO:0000256" key="5">
    <source>
        <dbReference type="ARBA" id="ARBA00023077"/>
    </source>
</evidence>
<dbReference type="InterPro" id="IPR039426">
    <property type="entry name" value="TonB-dep_rcpt-like"/>
</dbReference>
<evidence type="ECO:0000256" key="4">
    <source>
        <dbReference type="ARBA" id="ARBA00022692"/>
    </source>
</evidence>
<evidence type="ECO:0000259" key="12">
    <source>
        <dbReference type="Pfam" id="PF00593"/>
    </source>
</evidence>
<evidence type="ECO:0000256" key="6">
    <source>
        <dbReference type="ARBA" id="ARBA00023136"/>
    </source>
</evidence>
<dbReference type="InterPro" id="IPR012910">
    <property type="entry name" value="Plug_dom"/>
</dbReference>
<dbReference type="STRING" id="1419482.SAMN05444266_10598"/>
<accession>A0A1M7DRS6</accession>
<protein>
    <submittedName>
        <fullName evidence="14">TonB-linked outer membrane protein, SusC/RagA family</fullName>
    </submittedName>
</protein>
<gene>
    <name evidence="14" type="ORF">SAMN05444266_10598</name>
</gene>
<dbReference type="OrthoDB" id="9768177at2"/>
<dbReference type="AlphaFoldDB" id="A0A1M7DRS6"/>
<keyword evidence="11" id="KW-0732">Signal</keyword>
<dbReference type="Gene3D" id="2.170.130.10">
    <property type="entry name" value="TonB-dependent receptor, plug domain"/>
    <property type="match status" value="1"/>
</dbReference>
<name>A0A1M7DRS6_9BACT</name>
<organism evidence="14 15">
    <name type="scientific">Chitinophaga jiangningensis</name>
    <dbReference type="NCBI Taxonomy" id="1419482"/>
    <lineage>
        <taxon>Bacteria</taxon>
        <taxon>Pseudomonadati</taxon>
        <taxon>Bacteroidota</taxon>
        <taxon>Chitinophagia</taxon>
        <taxon>Chitinophagales</taxon>
        <taxon>Chitinophagaceae</taxon>
        <taxon>Chitinophaga</taxon>
    </lineage>
</organism>
<dbReference type="SUPFAM" id="SSF49464">
    <property type="entry name" value="Carboxypeptidase regulatory domain-like"/>
    <property type="match status" value="1"/>
</dbReference>
<dbReference type="Gene3D" id="2.40.170.20">
    <property type="entry name" value="TonB-dependent receptor, beta-barrel domain"/>
    <property type="match status" value="1"/>
</dbReference>
<evidence type="ECO:0000256" key="1">
    <source>
        <dbReference type="ARBA" id="ARBA00004571"/>
    </source>
</evidence>
<feature type="chain" id="PRO_5012816616" evidence="11">
    <location>
        <begin position="24"/>
        <end position="1161"/>
    </location>
</feature>
<dbReference type="InterPro" id="IPR036942">
    <property type="entry name" value="Beta-barrel_TonB_sf"/>
</dbReference>
<dbReference type="RefSeq" id="WP_083549936.1">
    <property type="nucleotide sequence ID" value="NZ_FRBL01000005.1"/>
</dbReference>
<evidence type="ECO:0000259" key="13">
    <source>
        <dbReference type="Pfam" id="PF07715"/>
    </source>
</evidence>
<keyword evidence="4 8" id="KW-0812">Transmembrane</keyword>
<feature type="region of interest" description="Disordered" evidence="10">
    <location>
        <begin position="46"/>
        <end position="91"/>
    </location>
</feature>
<dbReference type="NCBIfam" id="TIGR04057">
    <property type="entry name" value="SusC_RagA_signa"/>
    <property type="match status" value="1"/>
</dbReference>
<dbReference type="SUPFAM" id="SSF56935">
    <property type="entry name" value="Porins"/>
    <property type="match status" value="1"/>
</dbReference>
<dbReference type="Pfam" id="PF00593">
    <property type="entry name" value="TonB_dep_Rec_b-barrel"/>
    <property type="match status" value="1"/>
</dbReference>
<evidence type="ECO:0000256" key="11">
    <source>
        <dbReference type="SAM" id="SignalP"/>
    </source>
</evidence>
<dbReference type="InterPro" id="IPR037066">
    <property type="entry name" value="Plug_dom_sf"/>
</dbReference>
<dbReference type="NCBIfam" id="TIGR04056">
    <property type="entry name" value="OMP_RagA_SusC"/>
    <property type="match status" value="1"/>
</dbReference>
<keyword evidence="15" id="KW-1185">Reference proteome</keyword>
<dbReference type="Proteomes" id="UP000184420">
    <property type="component" value="Unassembled WGS sequence"/>
</dbReference>
<evidence type="ECO:0000313" key="15">
    <source>
        <dbReference type="Proteomes" id="UP000184420"/>
    </source>
</evidence>
<evidence type="ECO:0000313" key="14">
    <source>
        <dbReference type="EMBL" id="SHL81879.1"/>
    </source>
</evidence>
<keyword evidence="2 8" id="KW-0813">Transport</keyword>
<sequence length="1161" mass="127347">MRSQVLAWLGLCYALFCYTSSSAYTLPHGYLHIRQQKDTTTPVVVKPAADTTPVKPVKDTSAPAKDTSKTAPVKDSGTTQQPKQDTGLILPPDEKTAKEEVNKFNLIGTIKDDAGTAIPGAMIKNKKSGAVAQSTPAGTYSIKAGINDTILVSAPTFAEQTIPVTKRGEINIQLTPASAGKKVLNEVVVTALGIKKNPRSVGFAMSEVTGNAVQEAKEVNFVNALSGKVPGLQVNTNTGSMGGSSKITIRGVKSILGDNNAFFVVDGIPIMNTNTNQGGQLNGGGGYDYGSPLQDINPEDIDNISVLKGAAATALYGSRGANGVLLLSTKKRPDAEGGIGVTYSLNAQMDQVYVLPKYQNTYGGGGNGLFDTLYYNQHPEGFLNEQSATYDDNNGKGRYDLMPQYYEDQSWGPKLQGQIIRPYWSWGKDKNNPFFGQTTPWVAQPNNVKDFYKTGVTITNNIAMSGANDKGAFRLSYGNMDQKFVLPNSTLKRNNLSFNGNYKLAKGLTATAAVNYSSLQAKGRPGTGFTGPNPTLQFTMYGQRQLELDKEKIYQYPDGSQMTWNRRAWNNDTMSSSNGPYWNRYMDYETDSRNRMFGYAGLDLDATKWLTLRGRVYIDDYNQLEEERTAKDYVVGGYIKRIRTSREMNYEVTANAHKELGEDFMLNATVGGNVMHRKWTTTGGSTNGGLITPGVYNLANSVAPATPIDDYFEKQINSAFATANLGYKNFLFLDLTGRSDWSSTLLKGNNQYFYPSTSLSFVFSDLLKDWTWLSFGKLRGSVAAVGNDADPYRLYDTYQFVQPFGSNPINTFNPTKNNLDLKPERTTEFETGIELKFLDNRIGVDFTYYDKTTKDQLLPLQVPAATGYTSTFVNGGSVQNRGIEVGVNLNPIRLKNGFRWDINANVARNRNKLLNMDVEQYNLSLPMLNIGTDRRTQKVSVVAKVGEPLGTIMGTDYVYDGNGNRVVDAATGYYKVSAIKPIGNAYPDYVGGVTNSFSYKGIYLSALVDFQKGGNFFSYTNLYGEKSGLLESTVANNIRETGIIVPGVTEDGKPNEKVITAKDHFNFNGGNVISKANLYDASYIYLREVKIGYNLPEAWYKKIKAQAARLSFYGRNLWLIKSNAPNVDPSNIINSSSNVQGIEGGALPSLRSLGVNLNVSF</sequence>
<feature type="signal peptide" evidence="11">
    <location>
        <begin position="1"/>
        <end position="23"/>
    </location>
</feature>
<comment type="similarity">
    <text evidence="8 9">Belongs to the TonB-dependent receptor family.</text>
</comment>
<keyword evidence="7 8" id="KW-0998">Cell outer membrane</keyword>
<feature type="domain" description="TonB-dependent receptor-like beta-barrel" evidence="12">
    <location>
        <begin position="556"/>
        <end position="962"/>
    </location>
</feature>
<dbReference type="GO" id="GO:0009279">
    <property type="term" value="C:cell outer membrane"/>
    <property type="evidence" value="ECO:0007669"/>
    <property type="project" value="UniProtKB-SubCell"/>
</dbReference>
<evidence type="ECO:0000256" key="8">
    <source>
        <dbReference type="PROSITE-ProRule" id="PRU01360"/>
    </source>
</evidence>
<comment type="subcellular location">
    <subcellularLocation>
        <location evidence="1 8">Cell outer membrane</location>
        <topology evidence="1 8">Multi-pass membrane protein</topology>
    </subcellularLocation>
</comment>
<evidence type="ECO:0000256" key="7">
    <source>
        <dbReference type="ARBA" id="ARBA00023237"/>
    </source>
</evidence>
<dbReference type="InterPro" id="IPR023996">
    <property type="entry name" value="TonB-dep_OMP_SusC/RagA"/>
</dbReference>
<keyword evidence="6 8" id="KW-0472">Membrane</keyword>
<keyword evidence="3 8" id="KW-1134">Transmembrane beta strand</keyword>
<dbReference type="Pfam" id="PF07715">
    <property type="entry name" value="Plug"/>
    <property type="match status" value="1"/>
</dbReference>
<reference evidence="14 15" key="1">
    <citation type="submission" date="2016-11" db="EMBL/GenBank/DDBJ databases">
        <authorList>
            <person name="Jaros S."/>
            <person name="Januszkiewicz K."/>
            <person name="Wedrychowicz H."/>
        </authorList>
    </citation>
    <scope>NUCLEOTIDE SEQUENCE [LARGE SCALE GENOMIC DNA]</scope>
    <source>
        <strain evidence="14 15">DSM 27406</strain>
    </source>
</reference>
<evidence type="ECO:0000256" key="10">
    <source>
        <dbReference type="SAM" id="MobiDB-lite"/>
    </source>
</evidence>
<evidence type="ECO:0000256" key="2">
    <source>
        <dbReference type="ARBA" id="ARBA00022448"/>
    </source>
</evidence>
<dbReference type="InterPro" id="IPR000531">
    <property type="entry name" value="Beta-barrel_TonB"/>
</dbReference>
<evidence type="ECO:0000256" key="9">
    <source>
        <dbReference type="RuleBase" id="RU003357"/>
    </source>
</evidence>
<feature type="domain" description="TonB-dependent receptor plug" evidence="13">
    <location>
        <begin position="199"/>
        <end position="324"/>
    </location>
</feature>
<dbReference type="InterPro" id="IPR023997">
    <property type="entry name" value="TonB-dep_OMP_SusC/RagA_CS"/>
</dbReference>